<dbReference type="Pfam" id="PF14223">
    <property type="entry name" value="Retrotran_gag_2"/>
    <property type="match status" value="1"/>
</dbReference>
<sequence>MAKDENICWLQGEENYPAWALRTKVAAKAQGLLEMLEGTDVELTTGKNGKAWKGWRDWRNAMTDLLFRQLEDAVLGHVNDYIDDPAGPWAHLAVVFGDAGVGGAVRAWRRFSGIRFMGWDDKLVDVMGRVRTAADELECIHGDCPSDNQIIATMLSACTNHPEFKSTVISLESSKESLTVDDVELRLIQVEKDFKETTRTIAGFGGIGCALNDG</sequence>
<evidence type="ECO:0000313" key="1">
    <source>
        <dbReference type="EMBL" id="KAK7020612.1"/>
    </source>
</evidence>
<organism evidence="1 2">
    <name type="scientific">Paramarasmius palmivorus</name>
    <dbReference type="NCBI Taxonomy" id="297713"/>
    <lineage>
        <taxon>Eukaryota</taxon>
        <taxon>Fungi</taxon>
        <taxon>Dikarya</taxon>
        <taxon>Basidiomycota</taxon>
        <taxon>Agaricomycotina</taxon>
        <taxon>Agaricomycetes</taxon>
        <taxon>Agaricomycetidae</taxon>
        <taxon>Agaricales</taxon>
        <taxon>Marasmiineae</taxon>
        <taxon>Marasmiaceae</taxon>
        <taxon>Paramarasmius</taxon>
    </lineage>
</organism>
<proteinExistence type="predicted"/>
<protein>
    <submittedName>
        <fullName evidence="1">Uncharacterized protein</fullName>
    </submittedName>
</protein>
<comment type="caution">
    <text evidence="1">The sequence shown here is derived from an EMBL/GenBank/DDBJ whole genome shotgun (WGS) entry which is preliminary data.</text>
</comment>
<dbReference type="AlphaFoldDB" id="A0AAW0B3P0"/>
<dbReference type="EMBL" id="JAYKXP010000185">
    <property type="protein sequence ID" value="KAK7020612.1"/>
    <property type="molecule type" value="Genomic_DNA"/>
</dbReference>
<gene>
    <name evidence="1" type="ORF">VNI00_017696</name>
</gene>
<evidence type="ECO:0000313" key="2">
    <source>
        <dbReference type="Proteomes" id="UP001383192"/>
    </source>
</evidence>
<keyword evidence="2" id="KW-1185">Reference proteome</keyword>
<reference evidence="1 2" key="1">
    <citation type="submission" date="2024-01" db="EMBL/GenBank/DDBJ databases">
        <title>A draft genome for a cacao thread blight-causing isolate of Paramarasmius palmivorus.</title>
        <authorList>
            <person name="Baruah I.K."/>
            <person name="Bukari Y."/>
            <person name="Amoako-Attah I."/>
            <person name="Meinhardt L.W."/>
            <person name="Bailey B.A."/>
            <person name="Cohen S.P."/>
        </authorList>
    </citation>
    <scope>NUCLEOTIDE SEQUENCE [LARGE SCALE GENOMIC DNA]</scope>
    <source>
        <strain evidence="1 2">GH-12</strain>
    </source>
</reference>
<accession>A0AAW0B3P0</accession>
<name>A0AAW0B3P0_9AGAR</name>
<dbReference type="Proteomes" id="UP001383192">
    <property type="component" value="Unassembled WGS sequence"/>
</dbReference>